<dbReference type="Pfam" id="PF13358">
    <property type="entry name" value="DDE_3"/>
    <property type="match status" value="1"/>
</dbReference>
<reference evidence="3" key="1">
    <citation type="submission" date="2016-10" db="EMBL/GenBank/DDBJ databases">
        <authorList>
            <person name="Varghese N."/>
            <person name="Submissions S."/>
        </authorList>
    </citation>
    <scope>NUCLEOTIDE SEQUENCE [LARGE SCALE GENOMIC DNA]</scope>
    <source>
        <strain evidence="3">GAS369</strain>
    </source>
</reference>
<dbReference type="InterPro" id="IPR009057">
    <property type="entry name" value="Homeodomain-like_sf"/>
</dbReference>
<dbReference type="InterPro" id="IPR036397">
    <property type="entry name" value="RNaseH_sf"/>
</dbReference>
<dbReference type="AlphaFoldDB" id="A0A1H2A4G5"/>
<keyword evidence="2" id="KW-0238">DNA-binding</keyword>
<dbReference type="SUPFAM" id="SSF46689">
    <property type="entry name" value="Homeodomain-like"/>
    <property type="match status" value="1"/>
</dbReference>
<dbReference type="Gene3D" id="3.30.420.10">
    <property type="entry name" value="Ribonuclease H-like superfamily/Ribonuclease H"/>
    <property type="match status" value="1"/>
</dbReference>
<dbReference type="NCBIfam" id="NF033545">
    <property type="entry name" value="transpos_IS630"/>
    <property type="match status" value="1"/>
</dbReference>
<dbReference type="EMBL" id="LT629750">
    <property type="protein sequence ID" value="SDT40878.1"/>
    <property type="molecule type" value="Genomic_DNA"/>
</dbReference>
<keyword evidence="3" id="KW-1185">Reference proteome</keyword>
<keyword evidence="2" id="KW-0371">Homeobox</keyword>
<protein>
    <submittedName>
        <fullName evidence="2">Homeodomain-like domain-containing protein</fullName>
    </submittedName>
</protein>
<accession>A0A1H2A4G5</accession>
<dbReference type="Pfam" id="PF13565">
    <property type="entry name" value="HTH_32"/>
    <property type="match status" value="1"/>
</dbReference>
<gene>
    <name evidence="2" type="ORF">SAMN05444158_5883</name>
</gene>
<evidence type="ECO:0000259" key="1">
    <source>
        <dbReference type="Pfam" id="PF13358"/>
    </source>
</evidence>
<evidence type="ECO:0000313" key="3">
    <source>
        <dbReference type="Proteomes" id="UP000243904"/>
    </source>
</evidence>
<dbReference type="InterPro" id="IPR047655">
    <property type="entry name" value="Transpos_IS630-like"/>
</dbReference>
<proteinExistence type="predicted"/>
<dbReference type="Proteomes" id="UP000243904">
    <property type="component" value="Chromosome I"/>
</dbReference>
<dbReference type="SUPFAM" id="SSF53098">
    <property type="entry name" value="Ribonuclease H-like"/>
    <property type="match status" value="1"/>
</dbReference>
<dbReference type="InterPro" id="IPR038717">
    <property type="entry name" value="Tc1-like_DDE_dom"/>
</dbReference>
<dbReference type="InterPro" id="IPR012337">
    <property type="entry name" value="RNaseH-like_sf"/>
</dbReference>
<name>A0A1H2A4G5_9BRAD</name>
<feature type="domain" description="Tc1-like transposase DDE" evidence="1">
    <location>
        <begin position="180"/>
        <end position="325"/>
    </location>
</feature>
<organism evidence="2 3">
    <name type="scientific">Bradyrhizobium canariense</name>
    <dbReference type="NCBI Taxonomy" id="255045"/>
    <lineage>
        <taxon>Bacteria</taxon>
        <taxon>Pseudomonadati</taxon>
        <taxon>Pseudomonadota</taxon>
        <taxon>Alphaproteobacteria</taxon>
        <taxon>Hyphomicrobiales</taxon>
        <taxon>Nitrobacteraceae</taxon>
        <taxon>Bradyrhizobium</taxon>
    </lineage>
</organism>
<evidence type="ECO:0000313" key="2">
    <source>
        <dbReference type="EMBL" id="SDT40878.1"/>
    </source>
</evidence>
<sequence>MARQIMKALRMKTDIKIAAEDRARLERLVADRNTPVKVVWRSRIVLATADGETVKAICRTTSKSKPCVWRWQKHYADEGVDGLMRDKTRPPGRKPLPVALKAKVLAKTTRETPPDATHWSVRTMAKAFAISHSSVQRIWREAGLKPHLTARFKVSNDPQFEEKVTDIVGLYMNPPDRALVLCVDEKSQIQALDRTQPGLPLKKGRAATMTHDYKRHGVTTLYAAMDVKSGLVIGDCQPRHRAREFIAFLRRIDRAVHKHLDVHVVLDNSSTHKTGEVKAWLAKHPRFKLHFTPTSASWMNLVERFFAELTRKRIRRGAFANVAELEAAIHDYLLHHNADPKPFVWTKSAEVILKKERRALDVLDAIKAGNQPTESEH</sequence>
<dbReference type="InterPro" id="IPR052702">
    <property type="entry name" value="MscS-like_channel"/>
</dbReference>
<dbReference type="PANTHER" id="PTHR30347">
    <property type="entry name" value="POTASSIUM CHANNEL RELATED"/>
    <property type="match status" value="1"/>
</dbReference>
<dbReference type="GO" id="GO:0003677">
    <property type="term" value="F:DNA binding"/>
    <property type="evidence" value="ECO:0007669"/>
    <property type="project" value="UniProtKB-KW"/>
</dbReference>
<dbReference type="PANTHER" id="PTHR30347:SF1">
    <property type="entry name" value="MECHANOSENSITIVE CHANNEL MSCK"/>
    <property type="match status" value="1"/>
</dbReference>